<sequence length="13" mass="1487">MNYLTNAAFNDGR</sequence>
<comment type="caution">
    <text evidence="1">The sequence shown here is derived from an EMBL/GenBank/DDBJ whole genome shotgun (WGS) entry which is preliminary data.</text>
</comment>
<organism evidence="1 2">
    <name type="scientific">Aspergillus tanneri</name>
    <dbReference type="NCBI Taxonomy" id="1220188"/>
    <lineage>
        <taxon>Eukaryota</taxon>
        <taxon>Fungi</taxon>
        <taxon>Dikarya</taxon>
        <taxon>Ascomycota</taxon>
        <taxon>Pezizomycotina</taxon>
        <taxon>Eurotiomycetes</taxon>
        <taxon>Eurotiomycetidae</taxon>
        <taxon>Eurotiales</taxon>
        <taxon>Aspergillaceae</taxon>
        <taxon>Aspergillus</taxon>
        <taxon>Aspergillus subgen. Circumdati</taxon>
    </lineage>
</organism>
<proteinExistence type="predicted"/>
<dbReference type="EMBL" id="SOSA01000115">
    <property type="protein sequence ID" value="THC96397.1"/>
    <property type="molecule type" value="Genomic_DNA"/>
</dbReference>
<reference evidence="1 2" key="1">
    <citation type="submission" date="2019-03" db="EMBL/GenBank/DDBJ databases">
        <title>The genome sequence of a newly discovered highly antifungal drug resistant Aspergillus species, Aspergillus tanneri NIH 1004.</title>
        <authorList>
            <person name="Mounaud S."/>
            <person name="Singh I."/>
            <person name="Joardar V."/>
            <person name="Pakala S."/>
            <person name="Pakala S."/>
            <person name="Venepally P."/>
            <person name="Hoover J."/>
            <person name="Nierman W."/>
            <person name="Chung J."/>
            <person name="Losada L."/>
        </authorList>
    </citation>
    <scope>NUCLEOTIDE SEQUENCE [LARGE SCALE GENOMIC DNA]</scope>
    <source>
        <strain evidence="1 2">NIH1004</strain>
    </source>
</reference>
<keyword evidence="2" id="KW-1185">Reference proteome</keyword>
<gene>
    <name evidence="1" type="ORF">EYZ11_004131</name>
</gene>
<accession>A0A4S3JNR0</accession>
<dbReference type="Proteomes" id="UP000308092">
    <property type="component" value="Unassembled WGS sequence"/>
</dbReference>
<evidence type="ECO:0000313" key="1">
    <source>
        <dbReference type="EMBL" id="THC96397.1"/>
    </source>
</evidence>
<name>A0A4S3JNR0_9EURO</name>
<evidence type="ECO:0000313" key="2">
    <source>
        <dbReference type="Proteomes" id="UP000308092"/>
    </source>
</evidence>
<dbReference type="VEuPathDB" id="FungiDB:EYZ11_004131"/>
<protein>
    <submittedName>
        <fullName evidence="1">Uncharacterized protein</fullName>
    </submittedName>
</protein>